<comment type="caution">
    <text evidence="2">The sequence shown here is derived from an EMBL/GenBank/DDBJ whole genome shotgun (WGS) entry which is preliminary data.</text>
</comment>
<proteinExistence type="predicted"/>
<evidence type="ECO:0000313" key="3">
    <source>
        <dbReference type="Proteomes" id="UP000249165"/>
    </source>
</evidence>
<sequence>EKVERAGSAAIWQADIQCFLAAAQRAETGHSPIEANQLQQAFHDPSRLPQRQPEQHFQSEASLDRSVTEAPRPARLPLGGGTQIISGSNQIANGPRCLSAAL</sequence>
<evidence type="ECO:0000256" key="1">
    <source>
        <dbReference type="SAM" id="MobiDB-lite"/>
    </source>
</evidence>
<feature type="non-terminal residue" evidence="2">
    <location>
        <position position="1"/>
    </location>
</feature>
<dbReference type="AlphaFoldDB" id="A0A327XKE0"/>
<organism evidence="2 3">
    <name type="scientific">Salipiger aestuarii</name>
    <dbReference type="NCBI Taxonomy" id="568098"/>
    <lineage>
        <taxon>Bacteria</taxon>
        <taxon>Pseudomonadati</taxon>
        <taxon>Pseudomonadota</taxon>
        <taxon>Alphaproteobacteria</taxon>
        <taxon>Rhodobacterales</taxon>
        <taxon>Roseobacteraceae</taxon>
        <taxon>Salipiger</taxon>
    </lineage>
</organism>
<protein>
    <submittedName>
        <fullName evidence="2">Uncharacterized protein</fullName>
    </submittedName>
</protein>
<keyword evidence="3" id="KW-1185">Reference proteome</keyword>
<accession>A0A327XKE0</accession>
<gene>
    <name evidence="2" type="ORF">ATI53_10958</name>
</gene>
<evidence type="ECO:0000313" key="2">
    <source>
        <dbReference type="EMBL" id="RAK07685.1"/>
    </source>
</evidence>
<reference evidence="2 3" key="1">
    <citation type="submission" date="2018-06" db="EMBL/GenBank/DDBJ databases">
        <title>Genomic Encyclopedia of Archaeal and Bacterial Type Strains, Phase II (KMG-II): from individual species to whole genera.</title>
        <authorList>
            <person name="Goeker M."/>
        </authorList>
    </citation>
    <scope>NUCLEOTIDE SEQUENCE [LARGE SCALE GENOMIC DNA]</scope>
    <source>
        <strain evidence="2 3">DSM 22011</strain>
    </source>
</reference>
<dbReference type="Proteomes" id="UP000249165">
    <property type="component" value="Unassembled WGS sequence"/>
</dbReference>
<dbReference type="EMBL" id="QLMG01000095">
    <property type="protein sequence ID" value="RAK07685.1"/>
    <property type="molecule type" value="Genomic_DNA"/>
</dbReference>
<feature type="region of interest" description="Disordered" evidence="1">
    <location>
        <begin position="30"/>
        <end position="89"/>
    </location>
</feature>
<name>A0A327XKE0_9RHOB</name>